<evidence type="ECO:0000313" key="2">
    <source>
        <dbReference type="EMBL" id="CAA3018245.1"/>
    </source>
</evidence>
<proteinExistence type="predicted"/>
<keyword evidence="3" id="KW-1185">Reference proteome</keyword>
<dbReference type="Proteomes" id="UP000594638">
    <property type="component" value="Unassembled WGS sequence"/>
</dbReference>
<dbReference type="AlphaFoldDB" id="A0A8S0UJI8"/>
<dbReference type="EMBL" id="CACTIH010007805">
    <property type="protein sequence ID" value="CAA3018245.1"/>
    <property type="molecule type" value="Genomic_DNA"/>
</dbReference>
<sequence length="209" mass="23620">MSPRIRNWMADDHPLASKFEGPECFSNLDLEICDLEILEAKMAMPYITEYKAKCFGDETSTLMFLITNGRLGHSDKHIDDDDDFVNPQPTWKGTSVGGDLPDREHKSTDKINPHTFDSKGQPSNNARNVEKNVDSKGKAKVDSMGKLELPYSLELPSFDLDLGFKQPSQLEAMKPKEVQVYVDSVLYNVLKKMESIEKEVSNNTIVFVE</sequence>
<dbReference type="Gramene" id="OE9A043302T1">
    <property type="protein sequence ID" value="OE9A043302C1"/>
    <property type="gene ID" value="OE9A043302"/>
</dbReference>
<organism evidence="2 3">
    <name type="scientific">Olea europaea subsp. europaea</name>
    <dbReference type="NCBI Taxonomy" id="158383"/>
    <lineage>
        <taxon>Eukaryota</taxon>
        <taxon>Viridiplantae</taxon>
        <taxon>Streptophyta</taxon>
        <taxon>Embryophyta</taxon>
        <taxon>Tracheophyta</taxon>
        <taxon>Spermatophyta</taxon>
        <taxon>Magnoliopsida</taxon>
        <taxon>eudicotyledons</taxon>
        <taxon>Gunneridae</taxon>
        <taxon>Pentapetalae</taxon>
        <taxon>asterids</taxon>
        <taxon>lamiids</taxon>
        <taxon>Lamiales</taxon>
        <taxon>Oleaceae</taxon>
        <taxon>Oleeae</taxon>
        <taxon>Olea</taxon>
    </lineage>
</organism>
<name>A0A8S0UJI8_OLEEU</name>
<evidence type="ECO:0000313" key="3">
    <source>
        <dbReference type="Proteomes" id="UP000594638"/>
    </source>
</evidence>
<reference evidence="2 3" key="1">
    <citation type="submission" date="2019-12" db="EMBL/GenBank/DDBJ databases">
        <authorList>
            <person name="Alioto T."/>
            <person name="Alioto T."/>
            <person name="Gomez Garrido J."/>
        </authorList>
    </citation>
    <scope>NUCLEOTIDE SEQUENCE [LARGE SCALE GENOMIC DNA]</scope>
</reference>
<protein>
    <submittedName>
        <fullName evidence="2">Uncharacterized protein</fullName>
    </submittedName>
</protein>
<gene>
    <name evidence="2" type="ORF">OLEA9_A043302</name>
</gene>
<accession>A0A8S0UJI8</accession>
<feature type="region of interest" description="Disordered" evidence="1">
    <location>
        <begin position="89"/>
        <end position="139"/>
    </location>
</feature>
<feature type="compositionally biased region" description="Polar residues" evidence="1">
    <location>
        <begin position="118"/>
        <end position="127"/>
    </location>
</feature>
<evidence type="ECO:0000256" key="1">
    <source>
        <dbReference type="SAM" id="MobiDB-lite"/>
    </source>
</evidence>
<feature type="compositionally biased region" description="Basic and acidic residues" evidence="1">
    <location>
        <begin position="128"/>
        <end position="139"/>
    </location>
</feature>
<feature type="compositionally biased region" description="Basic and acidic residues" evidence="1">
    <location>
        <begin position="100"/>
        <end position="112"/>
    </location>
</feature>
<comment type="caution">
    <text evidence="2">The sequence shown here is derived from an EMBL/GenBank/DDBJ whole genome shotgun (WGS) entry which is preliminary data.</text>
</comment>